<evidence type="ECO:0000259" key="3">
    <source>
        <dbReference type="Pfam" id="PF12146"/>
    </source>
</evidence>
<gene>
    <name evidence="4" type="ORF">HCX60_36740</name>
</gene>
<dbReference type="AlphaFoldDB" id="A0AAE6YGG0"/>
<dbReference type="EMBL" id="CP050692">
    <property type="protein sequence ID" value="QIT48389.1"/>
    <property type="molecule type" value="Genomic_DNA"/>
</dbReference>
<dbReference type="Pfam" id="PF12146">
    <property type="entry name" value="Hydrolase_4"/>
    <property type="match status" value="1"/>
</dbReference>
<organism evidence="4 5">
    <name type="scientific">Streptomyces antibioticus</name>
    <dbReference type="NCBI Taxonomy" id="1890"/>
    <lineage>
        <taxon>Bacteria</taxon>
        <taxon>Bacillati</taxon>
        <taxon>Actinomycetota</taxon>
        <taxon>Actinomycetes</taxon>
        <taxon>Kitasatosporales</taxon>
        <taxon>Streptomycetaceae</taxon>
        <taxon>Streptomyces</taxon>
    </lineage>
</organism>
<evidence type="ECO:0000313" key="4">
    <source>
        <dbReference type="EMBL" id="QIT48389.1"/>
    </source>
</evidence>
<keyword evidence="2 4" id="KW-0378">Hydrolase</keyword>
<evidence type="ECO:0000313" key="5">
    <source>
        <dbReference type="Proteomes" id="UP000502504"/>
    </source>
</evidence>
<comment type="similarity">
    <text evidence="1">Belongs to the AB hydrolase superfamily.</text>
</comment>
<dbReference type="PANTHER" id="PTHR22946:SF9">
    <property type="entry name" value="POLYKETIDE TRANSFERASE AF380"/>
    <property type="match status" value="1"/>
</dbReference>
<reference evidence="4 5" key="1">
    <citation type="submission" date="2020-03" db="EMBL/GenBank/DDBJ databases">
        <title>Is there a link between lipid content and antibiotic production in Streptomyces?</title>
        <authorList>
            <person name="David M."/>
            <person name="Lejeune C."/>
            <person name="Abreu S."/>
            <person name="Thibessard A."/>
            <person name="Leblond P."/>
            <person name="Chaminade P."/>
            <person name="Virolle M.-J."/>
        </authorList>
    </citation>
    <scope>NUCLEOTIDE SEQUENCE [LARGE SCALE GENOMIC DNA]</scope>
    <source>
        <strain evidence="4 5">DSM 41481</strain>
    </source>
</reference>
<dbReference type="Proteomes" id="UP000502504">
    <property type="component" value="Chromosome"/>
</dbReference>
<dbReference type="SUPFAM" id="SSF53474">
    <property type="entry name" value="alpha/beta-Hydrolases"/>
    <property type="match status" value="1"/>
</dbReference>
<name>A0AAE6YGG0_STRAT</name>
<dbReference type="RefSeq" id="WP_078636559.1">
    <property type="nucleotide sequence ID" value="NZ_CM007717.1"/>
</dbReference>
<protein>
    <submittedName>
        <fullName evidence="4">Alpha/beta hydrolase</fullName>
    </submittedName>
</protein>
<accession>A0AAE6YGG0</accession>
<evidence type="ECO:0000256" key="2">
    <source>
        <dbReference type="ARBA" id="ARBA00022801"/>
    </source>
</evidence>
<sequence length="301" mass="32059">MPRTDVSFPSGSDSCAAWLYTPTADGEGPAPATRPVVVMAHGLGGVKEERLDAFADRFTAAGYLCLVFDYRHFGASGGEPRRLLDIERQREDWRAAVAHARTIEGADPGRVVVWGTSFGGGHAIVTAAQDPRIAAAISQCPFTDGLASSLAAPPLTSLRLTARAIADLVGSRLGRAPVMVPSYGEPGSTAFMTAPDVVPGIRKLLPPGADVPKDIAARFALDIVRDFPGRQARNVACPIFFAVCERDSVAPPGPTQKWAAQAPRGEVRLYDAGHFDIYVGEDFERNVADQLAFLTRHVPVA</sequence>
<dbReference type="GO" id="GO:0052689">
    <property type="term" value="F:carboxylic ester hydrolase activity"/>
    <property type="evidence" value="ECO:0007669"/>
    <property type="project" value="UniProtKB-ARBA"/>
</dbReference>
<dbReference type="InterPro" id="IPR029058">
    <property type="entry name" value="AB_hydrolase_fold"/>
</dbReference>
<dbReference type="Gene3D" id="3.40.50.1820">
    <property type="entry name" value="alpha/beta hydrolase"/>
    <property type="match status" value="1"/>
</dbReference>
<feature type="domain" description="Serine aminopeptidase S33" evidence="3">
    <location>
        <begin position="33"/>
        <end position="271"/>
    </location>
</feature>
<dbReference type="InterPro" id="IPR022742">
    <property type="entry name" value="Hydrolase_4"/>
</dbReference>
<proteinExistence type="inferred from homology"/>
<dbReference type="InterPro" id="IPR050261">
    <property type="entry name" value="FrsA_esterase"/>
</dbReference>
<evidence type="ECO:0000256" key="1">
    <source>
        <dbReference type="ARBA" id="ARBA00008645"/>
    </source>
</evidence>
<dbReference type="PANTHER" id="PTHR22946">
    <property type="entry name" value="DIENELACTONE HYDROLASE DOMAIN-CONTAINING PROTEIN-RELATED"/>
    <property type="match status" value="1"/>
</dbReference>